<name>A0AA37JZ67_BACUN</name>
<accession>A0AA37JZ67</accession>
<reference evidence="1" key="1">
    <citation type="submission" date="2022-01" db="EMBL/GenBank/DDBJ databases">
        <title>Novel bile acid biosynthetic pathways are enriched in the microbiome of centenarians.</title>
        <authorList>
            <person name="Sato Y."/>
            <person name="Atarashi K."/>
            <person name="Plichta R.D."/>
            <person name="Arai Y."/>
            <person name="Sasajima S."/>
            <person name="Kearney M.S."/>
            <person name="Suda W."/>
            <person name="Takeshita K."/>
            <person name="Sasaki T."/>
            <person name="Okamoto S."/>
            <person name="Skelly N.A."/>
            <person name="Okamura Y."/>
            <person name="Vlamakis H."/>
            <person name="Li Y."/>
            <person name="Tanoue T."/>
            <person name="Takei H."/>
            <person name="Nittono H."/>
            <person name="Narushima S."/>
            <person name="Irie J."/>
            <person name="Itoh H."/>
            <person name="Moriya K."/>
            <person name="Sugiura Y."/>
            <person name="Suematsu M."/>
            <person name="Moritoki N."/>
            <person name="Shibata S."/>
            <person name="Littman R.D."/>
            <person name="Fischbach A.M."/>
            <person name="Uwamino Y."/>
            <person name="Inoue T."/>
            <person name="Honda A."/>
            <person name="Hattori M."/>
            <person name="Murai T."/>
            <person name="Xavier J.R."/>
            <person name="Hirose N."/>
            <person name="Honda K."/>
        </authorList>
    </citation>
    <scope>NUCLEOTIDE SEQUENCE</scope>
    <source>
        <strain evidence="1">CE91-St12</strain>
    </source>
</reference>
<organism evidence="1 2">
    <name type="scientific">Bacteroides uniformis</name>
    <dbReference type="NCBI Taxonomy" id="820"/>
    <lineage>
        <taxon>Bacteria</taxon>
        <taxon>Pseudomonadati</taxon>
        <taxon>Bacteroidota</taxon>
        <taxon>Bacteroidia</taxon>
        <taxon>Bacteroidales</taxon>
        <taxon>Bacteroidaceae</taxon>
        <taxon>Bacteroides</taxon>
    </lineage>
</organism>
<evidence type="ECO:0000313" key="1">
    <source>
        <dbReference type="EMBL" id="GKH14884.1"/>
    </source>
</evidence>
<comment type="caution">
    <text evidence="1">The sequence shown here is derived from an EMBL/GenBank/DDBJ whole genome shotgun (WGS) entry which is preliminary data.</text>
</comment>
<protein>
    <submittedName>
        <fullName evidence="1">Uncharacterized protein</fullName>
    </submittedName>
</protein>
<dbReference type="Proteomes" id="UP001055048">
    <property type="component" value="Unassembled WGS sequence"/>
</dbReference>
<dbReference type="EMBL" id="BQNL01000001">
    <property type="protein sequence ID" value="GKH14884.1"/>
    <property type="molecule type" value="Genomic_DNA"/>
</dbReference>
<proteinExistence type="predicted"/>
<gene>
    <name evidence="1" type="ORF">CE91St12_30940</name>
</gene>
<evidence type="ECO:0000313" key="2">
    <source>
        <dbReference type="Proteomes" id="UP001055048"/>
    </source>
</evidence>
<sequence length="107" mass="12098">MNNVPYNLFHKWYKDTRRKIVEVQVDGVPSVPPSDSVPSSPLVETLVKKDSLSSHVGNKHRNPCKGPSVLPVRICLNLTLSNGLYILQKDLDYPGLYRLIQKLEILC</sequence>
<dbReference type="AlphaFoldDB" id="A0AA37JZ67"/>